<dbReference type="PROSITE" id="PS00498">
    <property type="entry name" value="TYROSINASE_2"/>
    <property type="match status" value="1"/>
</dbReference>
<dbReference type="PROSITE" id="PS00497">
    <property type="entry name" value="TYROSINASE_1"/>
    <property type="match status" value="1"/>
</dbReference>
<dbReference type="InterPro" id="IPR050316">
    <property type="entry name" value="Tyrosinase/Hemocyanin"/>
</dbReference>
<evidence type="ECO:0000313" key="6">
    <source>
        <dbReference type="WBParaSite" id="nRc.2.0.1.t39381-RA"/>
    </source>
</evidence>
<dbReference type="WBParaSite" id="nRc.2.0.1.t39381-RA">
    <property type="protein sequence ID" value="nRc.2.0.1.t39381-RA"/>
    <property type="gene ID" value="nRc.2.0.1.g39381"/>
</dbReference>
<dbReference type="Pfam" id="PF00264">
    <property type="entry name" value="Tyrosinase"/>
    <property type="match status" value="1"/>
</dbReference>
<dbReference type="InterPro" id="IPR002227">
    <property type="entry name" value="Tyrosinase_Cu-bd"/>
</dbReference>
<dbReference type="PRINTS" id="PR00092">
    <property type="entry name" value="TYROSINASE"/>
</dbReference>
<dbReference type="GO" id="GO:0046872">
    <property type="term" value="F:metal ion binding"/>
    <property type="evidence" value="ECO:0007669"/>
    <property type="project" value="UniProtKB-KW"/>
</dbReference>
<dbReference type="GO" id="GO:0016491">
    <property type="term" value="F:oxidoreductase activity"/>
    <property type="evidence" value="ECO:0007669"/>
    <property type="project" value="InterPro"/>
</dbReference>
<evidence type="ECO:0000259" key="4">
    <source>
        <dbReference type="PROSITE" id="PS51670"/>
    </source>
</evidence>
<proteinExistence type="predicted"/>
<keyword evidence="2" id="KW-0186">Copper</keyword>
<name>A0A915KKL6_ROMCU</name>
<dbReference type="PROSITE" id="PS51670">
    <property type="entry name" value="SHKT"/>
    <property type="match status" value="3"/>
</dbReference>
<protein>
    <submittedName>
        <fullName evidence="6">ShKT domain-containing protein</fullName>
    </submittedName>
</protein>
<feature type="domain" description="ShKT" evidence="4">
    <location>
        <begin position="875"/>
        <end position="909"/>
    </location>
</feature>
<feature type="disulfide bond" evidence="3">
    <location>
        <begin position="929"/>
        <end position="963"/>
    </location>
</feature>
<dbReference type="InterPro" id="IPR003582">
    <property type="entry name" value="ShKT_dom"/>
</dbReference>
<dbReference type="Pfam" id="PF01549">
    <property type="entry name" value="ShK"/>
    <property type="match status" value="3"/>
</dbReference>
<dbReference type="SMART" id="SM00254">
    <property type="entry name" value="ShKT"/>
    <property type="match status" value="3"/>
</dbReference>
<keyword evidence="3" id="KW-1015">Disulfide bond</keyword>
<evidence type="ECO:0000256" key="2">
    <source>
        <dbReference type="ARBA" id="ARBA00023008"/>
    </source>
</evidence>
<organism evidence="5 6">
    <name type="scientific">Romanomermis culicivorax</name>
    <name type="common">Nematode worm</name>
    <dbReference type="NCBI Taxonomy" id="13658"/>
    <lineage>
        <taxon>Eukaryota</taxon>
        <taxon>Metazoa</taxon>
        <taxon>Ecdysozoa</taxon>
        <taxon>Nematoda</taxon>
        <taxon>Enoplea</taxon>
        <taxon>Dorylaimia</taxon>
        <taxon>Mermithida</taxon>
        <taxon>Mermithoidea</taxon>
        <taxon>Mermithidae</taxon>
        <taxon>Romanomermis</taxon>
    </lineage>
</organism>
<evidence type="ECO:0000256" key="1">
    <source>
        <dbReference type="ARBA" id="ARBA00022723"/>
    </source>
</evidence>
<keyword evidence="1" id="KW-0479">Metal-binding</keyword>
<comment type="caution">
    <text evidence="3">Lacks conserved residue(s) required for the propagation of feature annotation.</text>
</comment>
<sequence length="973" mass="108565">MNLVFNHFDVQYVGRSICPQDYPKNKTVYAFTVTLISCFIVQSSIMVINRLVYSIPYLLVLFFDYSNAAKDTKSKSVTTTPSPSIVWVGESFDPKNRSALQQCASKWSKKFPHVKKRFSDVELSEHCKHGASWVKMAREGPKKQKLLSDSQLNWLMGIWKCKDLLCVCNAVPLCNKFLNQLSSGFTKLKGLGDNLNTKFNDLDSFFKNVSSSQKPSSRKKRQTLQQINDVIQGKVGKAVRKEIRMLNNEERNAFFRGINRLKEEKIGDKNKYDILVIYHTPEQSPEAHFCASFFPFHRELLKSIEVAMRELEPMAALPYWDPTLDQPLPYPPDSILWTDEFMGGDGSVATGSFANWMSLPDAQLPEYANSMKIQRALGRSPYGSLLKDSDIDTLLSKSSFREMSYCVDPFAELIHGTTHLWVGGHMAELRTSPNDPVFFLYHGFLDSVWERWRQQKQSREQRETDYPSDAESCNSFCTSQAVMKPFLIKNVDGLSNMYADQMYVYEPKPACSPDGKGCGSPYLFCDSRTTKCVSKVKMNGNCTGFESQDVCYKSRCSRQGRCVQDDAAASTLAPTFPPSTQAMTTVSAARITTAAAAATTRAGRTGPAATTTTRKTTTTTMTMPPTLITVPPTLSVLKTVWIPITVVNQIGTTTTAYPDAAIISTDTIHGVKFTGVVSDASKLPYYTGAAFAQVLNPFSVTDNVQTTIQVFDGNNQECTSMCLSPTSQLYEVCTANVSLSSNILSTADVAYTPDFEQARILNWKGNRKMPDKFFFVCHAATETTLSIEIVTALPTTTVASSNVVIKNQTGGISIDITSKTDITAKIMNEGCRNLHRCCIIWSGVGECKRNPWMQISCQRDCGVCQDGVDLSAAGCIDYHTDCQKWAANKQCNKNPNWMEENCKKSCGLCQRNMSQLLVICGASGGAEKCIDTDDKCKQWAQDQECERNPWWMKENCAVSCNSCKNKNNRFLFM</sequence>
<evidence type="ECO:0000313" key="5">
    <source>
        <dbReference type="Proteomes" id="UP000887565"/>
    </source>
</evidence>
<dbReference type="Gene3D" id="1.10.1280.10">
    <property type="entry name" value="Di-copper center containing domain from catechol oxidase"/>
    <property type="match status" value="1"/>
</dbReference>
<reference evidence="6" key="1">
    <citation type="submission" date="2022-11" db="UniProtKB">
        <authorList>
            <consortium name="WormBaseParasite"/>
        </authorList>
    </citation>
    <scope>IDENTIFICATION</scope>
</reference>
<dbReference type="Proteomes" id="UP000887565">
    <property type="component" value="Unplaced"/>
</dbReference>
<keyword evidence="5" id="KW-1185">Reference proteome</keyword>
<evidence type="ECO:0000256" key="3">
    <source>
        <dbReference type="PROSITE-ProRule" id="PRU01005"/>
    </source>
</evidence>
<dbReference type="AlphaFoldDB" id="A0A915KKL6"/>
<dbReference type="InterPro" id="IPR008922">
    <property type="entry name" value="Di-copper_centre_dom_sf"/>
</dbReference>
<feature type="disulfide bond" evidence="3">
    <location>
        <begin position="875"/>
        <end position="909"/>
    </location>
</feature>
<dbReference type="Gene3D" id="1.10.10.1940">
    <property type="match status" value="1"/>
</dbReference>
<feature type="domain" description="ShKT" evidence="4">
    <location>
        <begin position="831"/>
        <end position="864"/>
    </location>
</feature>
<dbReference type="SUPFAM" id="SSF48056">
    <property type="entry name" value="Di-copper centre-containing domain"/>
    <property type="match status" value="1"/>
</dbReference>
<accession>A0A915KKL6</accession>
<dbReference type="PANTHER" id="PTHR11474">
    <property type="entry name" value="TYROSINASE FAMILY MEMBER"/>
    <property type="match status" value="1"/>
</dbReference>
<dbReference type="PANTHER" id="PTHR11474:SF126">
    <property type="entry name" value="TYROSINASE-LIKE PROTEIN TYR-1-RELATED"/>
    <property type="match status" value="1"/>
</dbReference>
<feature type="domain" description="ShKT" evidence="4">
    <location>
        <begin position="929"/>
        <end position="963"/>
    </location>
</feature>